<keyword evidence="1" id="KW-0812">Transmembrane</keyword>
<feature type="transmembrane region" description="Helical" evidence="1">
    <location>
        <begin position="16"/>
        <end position="36"/>
    </location>
</feature>
<proteinExistence type="predicted"/>
<reference evidence="2" key="1">
    <citation type="submission" date="2022-08" db="EMBL/GenBank/DDBJ databases">
        <title>Complete genome sequence of Mycoplasma molare type strain H 542.</title>
        <authorList>
            <person name="Spergser J."/>
        </authorList>
    </citation>
    <scope>NUCLEOTIDE SEQUENCE</scope>
    <source>
        <strain evidence="2">H 542</strain>
    </source>
</reference>
<sequence>MKYKKGKIEFLIQSKIFWALILLTNMLLLVFSFLNIKGLTTIYSYTIGFLFGSLSYSYFLFILILCLTKIISPKILETKKIKVDLYLISLFFIFINMFVIFIIEDVIKMKGQNILDIGFKNFKNLKNIYWIELINKTNDPLLLDLSHLGFLNIFIYITLKSFTSSLGSFMIPLLLFLIYLIWKILFFEKNQLIRPKNKIKKEKILEFKKNKIKENKKELVQNIVTNFDLEDKGNIVTKDLKKPVDLEIKTFIEEENTENKSIEETLPFDNPFD</sequence>
<gene>
    <name evidence="2" type="ORF">NX772_00170</name>
</gene>
<dbReference type="Proteomes" id="UP001058364">
    <property type="component" value="Chromosome"/>
</dbReference>
<dbReference type="RefSeq" id="WP_027123329.1">
    <property type="nucleotide sequence ID" value="NZ_CP103423.1"/>
</dbReference>
<evidence type="ECO:0000313" key="2">
    <source>
        <dbReference type="EMBL" id="UWD34236.1"/>
    </source>
</evidence>
<keyword evidence="3" id="KW-1185">Reference proteome</keyword>
<evidence type="ECO:0000256" key="1">
    <source>
        <dbReference type="SAM" id="Phobius"/>
    </source>
</evidence>
<feature type="transmembrane region" description="Helical" evidence="1">
    <location>
        <begin position="166"/>
        <end position="187"/>
    </location>
</feature>
<keyword evidence="1" id="KW-1133">Transmembrane helix</keyword>
<feature type="transmembrane region" description="Helical" evidence="1">
    <location>
        <begin position="83"/>
        <end position="103"/>
    </location>
</feature>
<feature type="transmembrane region" description="Helical" evidence="1">
    <location>
        <begin position="42"/>
        <end position="71"/>
    </location>
</feature>
<dbReference type="EMBL" id="CP103423">
    <property type="protein sequence ID" value="UWD34236.1"/>
    <property type="molecule type" value="Genomic_DNA"/>
</dbReference>
<keyword evidence="1" id="KW-0472">Membrane</keyword>
<organism evidence="2 3">
    <name type="scientific">Mesomycoplasma molare</name>
    <dbReference type="NCBI Taxonomy" id="171288"/>
    <lineage>
        <taxon>Bacteria</taxon>
        <taxon>Bacillati</taxon>
        <taxon>Mycoplasmatota</taxon>
        <taxon>Mycoplasmoidales</taxon>
        <taxon>Metamycoplasmataceae</taxon>
        <taxon>Mesomycoplasma</taxon>
    </lineage>
</organism>
<accession>A0ABY5TXI3</accession>
<protein>
    <submittedName>
        <fullName evidence="2">Uncharacterized protein</fullName>
    </submittedName>
</protein>
<name>A0ABY5TXI3_9BACT</name>
<evidence type="ECO:0000313" key="3">
    <source>
        <dbReference type="Proteomes" id="UP001058364"/>
    </source>
</evidence>